<evidence type="ECO:0000313" key="2">
    <source>
        <dbReference type="Proteomes" id="UP001469553"/>
    </source>
</evidence>
<feature type="non-terminal residue" evidence="1">
    <location>
        <position position="1"/>
    </location>
</feature>
<dbReference type="SUPFAM" id="SSF48726">
    <property type="entry name" value="Immunoglobulin"/>
    <property type="match status" value="1"/>
</dbReference>
<dbReference type="EMBL" id="JAHRIP010066500">
    <property type="protein sequence ID" value="MEQ2306723.1"/>
    <property type="molecule type" value="Genomic_DNA"/>
</dbReference>
<dbReference type="InterPro" id="IPR036179">
    <property type="entry name" value="Ig-like_dom_sf"/>
</dbReference>
<dbReference type="Gene3D" id="2.60.40.10">
    <property type="entry name" value="Immunoglobulins"/>
    <property type="match status" value="1"/>
</dbReference>
<comment type="caution">
    <text evidence="1">The sequence shown here is derived from an EMBL/GenBank/DDBJ whole genome shotgun (WGS) entry which is preliminary data.</text>
</comment>
<sequence>AAPGEGSQMSELSGLFVVKPESVTATKGKDITFVSKVDSSALTRKPVMKWVKGKWLDLSSKAGKHLQFKESYDRNTKVHIYYLCHNLCLHCFTSCYWSVNVTAGLFPGLKG</sequence>
<proteinExistence type="predicted"/>
<reference evidence="1 2" key="1">
    <citation type="submission" date="2021-06" db="EMBL/GenBank/DDBJ databases">
        <authorList>
            <person name="Palmer J.M."/>
        </authorList>
    </citation>
    <scope>NUCLEOTIDE SEQUENCE [LARGE SCALE GENOMIC DNA]</scope>
    <source>
        <strain evidence="1 2">AS_MEX2019</strain>
        <tissue evidence="1">Muscle</tissue>
    </source>
</reference>
<keyword evidence="2" id="KW-1185">Reference proteome</keyword>
<gene>
    <name evidence="1" type="ORF">AMECASPLE_011184</name>
</gene>
<name>A0ABV0ZN05_9TELE</name>
<dbReference type="Proteomes" id="UP001469553">
    <property type="component" value="Unassembled WGS sequence"/>
</dbReference>
<accession>A0ABV0ZN05</accession>
<dbReference type="InterPro" id="IPR013783">
    <property type="entry name" value="Ig-like_fold"/>
</dbReference>
<protein>
    <submittedName>
        <fullName evidence="1">Uncharacterized protein</fullName>
    </submittedName>
</protein>
<evidence type="ECO:0000313" key="1">
    <source>
        <dbReference type="EMBL" id="MEQ2306723.1"/>
    </source>
</evidence>
<organism evidence="1 2">
    <name type="scientific">Ameca splendens</name>
    <dbReference type="NCBI Taxonomy" id="208324"/>
    <lineage>
        <taxon>Eukaryota</taxon>
        <taxon>Metazoa</taxon>
        <taxon>Chordata</taxon>
        <taxon>Craniata</taxon>
        <taxon>Vertebrata</taxon>
        <taxon>Euteleostomi</taxon>
        <taxon>Actinopterygii</taxon>
        <taxon>Neopterygii</taxon>
        <taxon>Teleostei</taxon>
        <taxon>Neoteleostei</taxon>
        <taxon>Acanthomorphata</taxon>
        <taxon>Ovalentaria</taxon>
        <taxon>Atherinomorphae</taxon>
        <taxon>Cyprinodontiformes</taxon>
        <taxon>Goodeidae</taxon>
        <taxon>Ameca</taxon>
    </lineage>
</organism>